<evidence type="ECO:0000313" key="2">
    <source>
        <dbReference type="EMBL" id="PLW17360.1"/>
    </source>
</evidence>
<gene>
    <name evidence="3" type="ORF">PCANC_04920</name>
    <name evidence="2" type="ORF">PCANC_14064</name>
</gene>
<reference evidence="2 4" key="1">
    <citation type="submission" date="2017-11" db="EMBL/GenBank/DDBJ databases">
        <title>De novo assembly and phasing of dikaryotic genomes from two isolates of Puccinia coronata f. sp. avenae, the causal agent of oat crown rust.</title>
        <authorList>
            <person name="Miller M.E."/>
            <person name="Zhang Y."/>
            <person name="Omidvar V."/>
            <person name="Sperschneider J."/>
            <person name="Schwessinger B."/>
            <person name="Raley C."/>
            <person name="Palmer J.M."/>
            <person name="Garnica D."/>
            <person name="Upadhyaya N."/>
            <person name="Rathjen J."/>
            <person name="Taylor J.M."/>
            <person name="Park R.F."/>
            <person name="Dodds P.N."/>
            <person name="Hirsch C.D."/>
            <person name="Kianian S.F."/>
            <person name="Figueroa M."/>
        </authorList>
    </citation>
    <scope>NUCLEOTIDE SEQUENCE [LARGE SCALE GENOMIC DNA]</scope>
    <source>
        <strain evidence="2">12NC29</strain>
    </source>
</reference>
<protein>
    <submittedName>
        <fullName evidence="2">Uncharacterized protein</fullName>
    </submittedName>
</protein>
<dbReference type="EMBL" id="PGCJ01000047">
    <property type="protein sequence ID" value="PLW54360.1"/>
    <property type="molecule type" value="Genomic_DNA"/>
</dbReference>
<accession>A0A2N5SVU5</accession>
<sequence>MFLLAPVYLQGPTLILRASQKLPSANLKKHSTKESARPFPNRERLEAMPLNQHSKELASAEAANERERARDLAHEILTGDEDDLGDAF</sequence>
<evidence type="ECO:0000313" key="3">
    <source>
        <dbReference type="EMBL" id="PLW54360.1"/>
    </source>
</evidence>
<dbReference type="Proteomes" id="UP000235388">
    <property type="component" value="Unassembled WGS sequence"/>
</dbReference>
<feature type="compositionally biased region" description="Basic and acidic residues" evidence="1">
    <location>
        <begin position="32"/>
        <end position="44"/>
    </location>
</feature>
<dbReference type="AlphaFoldDB" id="A0A2N5SVU5"/>
<proteinExistence type="predicted"/>
<keyword evidence="4" id="KW-1185">Reference proteome</keyword>
<feature type="region of interest" description="Disordered" evidence="1">
    <location>
        <begin position="24"/>
        <end position="44"/>
    </location>
</feature>
<organism evidence="2 4">
    <name type="scientific">Puccinia coronata f. sp. avenae</name>
    <dbReference type="NCBI Taxonomy" id="200324"/>
    <lineage>
        <taxon>Eukaryota</taxon>
        <taxon>Fungi</taxon>
        <taxon>Dikarya</taxon>
        <taxon>Basidiomycota</taxon>
        <taxon>Pucciniomycotina</taxon>
        <taxon>Pucciniomycetes</taxon>
        <taxon>Pucciniales</taxon>
        <taxon>Pucciniaceae</taxon>
        <taxon>Puccinia</taxon>
    </lineage>
</organism>
<name>A0A2N5SVU5_9BASI</name>
<dbReference type="EMBL" id="PGCJ01000851">
    <property type="protein sequence ID" value="PLW17360.1"/>
    <property type="molecule type" value="Genomic_DNA"/>
</dbReference>
<comment type="caution">
    <text evidence="2">The sequence shown here is derived from an EMBL/GenBank/DDBJ whole genome shotgun (WGS) entry which is preliminary data.</text>
</comment>
<evidence type="ECO:0000256" key="1">
    <source>
        <dbReference type="SAM" id="MobiDB-lite"/>
    </source>
</evidence>
<evidence type="ECO:0000313" key="4">
    <source>
        <dbReference type="Proteomes" id="UP000235388"/>
    </source>
</evidence>